<evidence type="ECO:0000256" key="1">
    <source>
        <dbReference type="ARBA" id="ARBA00004123"/>
    </source>
</evidence>
<dbReference type="AlphaFoldDB" id="A0A3Q2CM90"/>
<evidence type="ECO:0000259" key="4">
    <source>
        <dbReference type="Pfam" id="PF08585"/>
    </source>
</evidence>
<organism evidence="5 7">
    <name type="scientific">Cyprinodon variegatus</name>
    <name type="common">Sheepshead minnow</name>
    <dbReference type="NCBI Taxonomy" id="28743"/>
    <lineage>
        <taxon>Eukaryota</taxon>
        <taxon>Metazoa</taxon>
        <taxon>Chordata</taxon>
        <taxon>Craniata</taxon>
        <taxon>Vertebrata</taxon>
        <taxon>Euteleostomi</taxon>
        <taxon>Actinopterygii</taxon>
        <taxon>Neopterygii</taxon>
        <taxon>Teleostei</taxon>
        <taxon>Neoteleostei</taxon>
        <taxon>Acanthomorphata</taxon>
        <taxon>Ovalentaria</taxon>
        <taxon>Atherinomorphae</taxon>
        <taxon>Cyprinodontiformes</taxon>
        <taxon>Cyprinodontidae</taxon>
        <taxon>Cyprinodon</taxon>
    </lineage>
</organism>
<dbReference type="InterPro" id="IPR042470">
    <property type="entry name" value="RMI1_N_C_sf"/>
</dbReference>
<evidence type="ECO:0000256" key="2">
    <source>
        <dbReference type="ARBA" id="ARBA00023242"/>
    </source>
</evidence>
<evidence type="ECO:0000256" key="3">
    <source>
        <dbReference type="SAM" id="MobiDB-lite"/>
    </source>
</evidence>
<keyword evidence="2" id="KW-0539">Nucleus</keyword>
<dbReference type="Gene3D" id="2.40.50.770">
    <property type="entry name" value="RecQ-mediated genome instability protein Rmi1, C-terminal domain"/>
    <property type="match status" value="1"/>
</dbReference>
<accession>A0A3Q2CM90</accession>
<name>A0A3Q2CM90_CYPVA</name>
<evidence type="ECO:0000313" key="7">
    <source>
        <dbReference type="Proteomes" id="UP000265020"/>
    </source>
</evidence>
<dbReference type="Ensembl" id="ENSCVAT00000005022.1">
    <property type="protein sequence ID" value="ENSCVAP00000006422.1"/>
    <property type="gene ID" value="ENSCVAG00000007973.1"/>
</dbReference>
<feature type="domain" description="RecQ mediated genome instability protein 1 OB-fold" evidence="4">
    <location>
        <begin position="1"/>
        <end position="72"/>
    </location>
</feature>
<feature type="region of interest" description="Disordered" evidence="3">
    <location>
        <begin position="78"/>
        <end position="116"/>
    </location>
</feature>
<dbReference type="Ensembl" id="ENSCVAT00000020295.1">
    <property type="protein sequence ID" value="ENSCVAP00000012916.1"/>
    <property type="gene ID" value="ENSCVAG00000015641.1"/>
</dbReference>
<sequence>MLRLQMTDGHTTCVGLELKHLSKISLNTPPGTKVKLVGTIQVKNGILLLDDSNIHVLGGEVDHMVEKWELQRSLAKHSRSNIGAEGGPPPFVPFGQVRGRNDHKKKKTLWSLSVKA</sequence>
<evidence type="ECO:0000313" key="6">
    <source>
        <dbReference type="Ensembl" id="ENSCVAP00000012916.1"/>
    </source>
</evidence>
<dbReference type="PANTHER" id="PTHR13681:SF24">
    <property type="entry name" value="TUDOR DOMAIN-CONTAINING PROTEIN 3"/>
    <property type="match status" value="1"/>
</dbReference>
<reference evidence="5" key="1">
    <citation type="submission" date="2025-05" db="UniProtKB">
        <authorList>
            <consortium name="Ensembl"/>
        </authorList>
    </citation>
    <scope>IDENTIFICATION</scope>
</reference>
<dbReference type="GeneTree" id="ENSGT00940000155487"/>
<keyword evidence="7" id="KW-1185">Reference proteome</keyword>
<proteinExistence type="predicted"/>
<dbReference type="OMA" id="MIHGIVA"/>
<evidence type="ECO:0000313" key="5">
    <source>
        <dbReference type="Ensembl" id="ENSCVAP00000006422.1"/>
    </source>
</evidence>
<dbReference type="Proteomes" id="UP000265020">
    <property type="component" value="Unassembled WGS sequence"/>
</dbReference>
<dbReference type="PANTHER" id="PTHR13681">
    <property type="entry name" value="SURVIVAL OF MOTOR NEURON-RELATED-SPLICING FACTOR 30-RELATED"/>
    <property type="match status" value="1"/>
</dbReference>
<comment type="subcellular location">
    <subcellularLocation>
        <location evidence="1">Nucleus</location>
    </subcellularLocation>
</comment>
<dbReference type="STRING" id="28743.ENSCVAP00000006422"/>
<dbReference type="InterPro" id="IPR013894">
    <property type="entry name" value="RMI1_OB"/>
</dbReference>
<dbReference type="Pfam" id="PF08585">
    <property type="entry name" value="RMI1_N_C"/>
    <property type="match status" value="1"/>
</dbReference>
<dbReference type="GO" id="GO:0005634">
    <property type="term" value="C:nucleus"/>
    <property type="evidence" value="ECO:0007669"/>
    <property type="project" value="UniProtKB-SubCell"/>
</dbReference>
<protein>
    <submittedName>
        <fullName evidence="6">Tudor domain containing 3</fullName>
    </submittedName>
</protein>